<gene>
    <name evidence="1" type="ORF">B7463_g11159</name>
</gene>
<dbReference type="EMBL" id="NCSJ02000355">
    <property type="protein sequence ID" value="RFU25179.1"/>
    <property type="molecule type" value="Genomic_DNA"/>
</dbReference>
<comment type="caution">
    <text evidence="1">The sequence shown here is derived from an EMBL/GenBank/DDBJ whole genome shotgun (WGS) entry which is preliminary data.</text>
</comment>
<feature type="non-terminal residue" evidence="1">
    <location>
        <position position="352"/>
    </location>
</feature>
<organism evidence="1 2">
    <name type="scientific">Scytalidium lignicola</name>
    <name type="common">Hyphomycete</name>
    <dbReference type="NCBI Taxonomy" id="5539"/>
    <lineage>
        <taxon>Eukaryota</taxon>
        <taxon>Fungi</taxon>
        <taxon>Dikarya</taxon>
        <taxon>Ascomycota</taxon>
        <taxon>Pezizomycotina</taxon>
        <taxon>Leotiomycetes</taxon>
        <taxon>Leotiomycetes incertae sedis</taxon>
        <taxon>Scytalidium</taxon>
    </lineage>
</organism>
<evidence type="ECO:0000313" key="2">
    <source>
        <dbReference type="Proteomes" id="UP000258309"/>
    </source>
</evidence>
<sequence length="352" mass="39507">MVFIIKLSQQSKLSTTWPNLTVATGVPRDPIAVPTADPSVWTSSSSVYSPIPSNPIPYVENFPLHHRRLLYQHAQLSLQARLPEGCISFYSVAAKFPFAKHALISNSAFIIHSVTGDPATEAIAAEERTATLRGLQLAINNFSIENTDAIIATSLCLAWSAPDWQHWEIFLSGLARVLESSRDWKDNVLFSPLYQGDFILLNLPPKFGLEQAYRDQPVHYQIGKLLLVMSELESATERLSLEDRKAAGFDRLSTLRMVIETASRAQSESETFHALSLLRHWMFWITLTPCPKVDESRLIFLAQFYLTVWSAVPMFPRHFAAHIASTCSRLIQGLKRHPSLPHDISRALSSLS</sequence>
<protein>
    <recommendedName>
        <fullName evidence="3">Transcription factor domain-containing protein</fullName>
    </recommendedName>
</protein>
<keyword evidence="2" id="KW-1185">Reference proteome</keyword>
<accession>A0A3E2GVN9</accession>
<dbReference type="Proteomes" id="UP000258309">
    <property type="component" value="Unassembled WGS sequence"/>
</dbReference>
<dbReference type="AlphaFoldDB" id="A0A3E2GVN9"/>
<proteinExistence type="predicted"/>
<name>A0A3E2GVN9_SCYLI</name>
<evidence type="ECO:0008006" key="3">
    <source>
        <dbReference type="Google" id="ProtNLM"/>
    </source>
</evidence>
<dbReference type="OrthoDB" id="3545515at2759"/>
<feature type="non-terminal residue" evidence="1">
    <location>
        <position position="1"/>
    </location>
</feature>
<evidence type="ECO:0000313" key="1">
    <source>
        <dbReference type="EMBL" id="RFU25179.1"/>
    </source>
</evidence>
<reference evidence="1 2" key="1">
    <citation type="submission" date="2018-05" db="EMBL/GenBank/DDBJ databases">
        <title>Draft genome sequence of Scytalidium lignicola DSM 105466, a ubiquitous saprotrophic fungus.</title>
        <authorList>
            <person name="Buettner E."/>
            <person name="Gebauer A.M."/>
            <person name="Hofrichter M."/>
            <person name="Liers C."/>
            <person name="Kellner H."/>
        </authorList>
    </citation>
    <scope>NUCLEOTIDE SEQUENCE [LARGE SCALE GENOMIC DNA]</scope>
    <source>
        <strain evidence="1 2">DSM 105466</strain>
    </source>
</reference>